<evidence type="ECO:0000256" key="16">
    <source>
        <dbReference type="ARBA" id="ARBA00050199"/>
    </source>
</evidence>
<evidence type="ECO:0000313" key="27">
    <source>
        <dbReference type="WBParaSite" id="GPUH_0001347401-mRNA-1"/>
    </source>
</evidence>
<evidence type="ECO:0000256" key="9">
    <source>
        <dbReference type="ARBA" id="ARBA00023098"/>
    </source>
</evidence>
<gene>
    <name evidence="25" type="ORF">GPUH_LOCUS13462</name>
</gene>
<dbReference type="Gene3D" id="3.10.129.10">
    <property type="entry name" value="Hotdog Thioesterase"/>
    <property type="match status" value="1"/>
</dbReference>
<dbReference type="EMBL" id="UYRT01080245">
    <property type="protein sequence ID" value="VDN22343.1"/>
    <property type="molecule type" value="Genomic_DNA"/>
</dbReference>
<evidence type="ECO:0000256" key="21">
    <source>
        <dbReference type="ARBA" id="ARBA00075657"/>
    </source>
</evidence>
<keyword evidence="11" id="KW-0206">Cytoskeleton</keyword>
<dbReference type="WBParaSite" id="GPUH_0001347401-mRNA-1">
    <property type="protein sequence ID" value="GPUH_0001347401-mRNA-1"/>
    <property type="gene ID" value="GPUH_0001347401"/>
</dbReference>
<evidence type="ECO:0000256" key="8">
    <source>
        <dbReference type="ARBA" id="ARBA00022990"/>
    </source>
</evidence>
<keyword evidence="6" id="KW-0963">Cytoplasm</keyword>
<dbReference type="GO" id="GO:0047617">
    <property type="term" value="F:fatty acyl-CoA hydrolase activity"/>
    <property type="evidence" value="ECO:0007669"/>
    <property type="project" value="InterPro"/>
</dbReference>
<evidence type="ECO:0000256" key="14">
    <source>
        <dbReference type="ARBA" id="ARBA00047969"/>
    </source>
</evidence>
<protein>
    <recommendedName>
        <fullName evidence="20">Acyl-coenzyme A thioesterase 13</fullName>
    </recommendedName>
    <alternativeName>
        <fullName evidence="22">Hotdog-fold thioesterase superfamily member 2</fullName>
    </alternativeName>
    <alternativeName>
        <fullName evidence="21">Palmitoyl-CoA hydrolase</fullName>
    </alternativeName>
    <alternativeName>
        <fullName evidence="23">Thioesterase superfamily member 2</fullName>
    </alternativeName>
</protein>
<dbReference type="GO" id="GO:0005829">
    <property type="term" value="C:cytosol"/>
    <property type="evidence" value="ECO:0007669"/>
    <property type="project" value="UniProtKB-SubCell"/>
</dbReference>
<evidence type="ECO:0000256" key="2">
    <source>
        <dbReference type="ARBA" id="ARBA00004173"/>
    </source>
</evidence>
<evidence type="ECO:0000256" key="22">
    <source>
        <dbReference type="ARBA" id="ARBA00081533"/>
    </source>
</evidence>
<feature type="domain" description="Thioesterase" evidence="24">
    <location>
        <begin position="71"/>
        <end position="147"/>
    </location>
</feature>
<comment type="catalytic activity">
    <reaction evidence="17">
        <text>a fatty acyl-CoA + H2O = a fatty acid + CoA + H(+)</text>
        <dbReference type="Rhea" id="RHEA:16781"/>
        <dbReference type="ChEBI" id="CHEBI:15377"/>
        <dbReference type="ChEBI" id="CHEBI:15378"/>
        <dbReference type="ChEBI" id="CHEBI:28868"/>
        <dbReference type="ChEBI" id="CHEBI:57287"/>
        <dbReference type="ChEBI" id="CHEBI:77636"/>
    </reaction>
    <physiologicalReaction direction="left-to-right" evidence="17">
        <dbReference type="Rhea" id="RHEA:16782"/>
    </physiologicalReaction>
</comment>
<dbReference type="GO" id="GO:0005634">
    <property type="term" value="C:nucleus"/>
    <property type="evidence" value="ECO:0007669"/>
    <property type="project" value="UniProtKB-SubCell"/>
</dbReference>
<evidence type="ECO:0000256" key="20">
    <source>
        <dbReference type="ARBA" id="ARBA00067273"/>
    </source>
</evidence>
<comment type="catalytic activity">
    <reaction evidence="14">
        <text>decanoyl-CoA + H2O = decanoate + CoA + H(+)</text>
        <dbReference type="Rhea" id="RHEA:40059"/>
        <dbReference type="ChEBI" id="CHEBI:15377"/>
        <dbReference type="ChEBI" id="CHEBI:15378"/>
        <dbReference type="ChEBI" id="CHEBI:27689"/>
        <dbReference type="ChEBI" id="CHEBI:57287"/>
        <dbReference type="ChEBI" id="CHEBI:61430"/>
    </reaction>
    <physiologicalReaction direction="left-to-right" evidence="14">
        <dbReference type="Rhea" id="RHEA:40060"/>
    </physiologicalReaction>
</comment>
<dbReference type="SUPFAM" id="SSF54637">
    <property type="entry name" value="Thioesterase/thiol ester dehydrase-isomerase"/>
    <property type="match status" value="1"/>
</dbReference>
<keyword evidence="10" id="KW-0496">Mitochondrion</keyword>
<comment type="similarity">
    <text evidence="5">Belongs to the thioesterase PaaI family.</text>
</comment>
<dbReference type="PANTHER" id="PTHR21660">
    <property type="entry name" value="THIOESTERASE SUPERFAMILY MEMBER-RELATED"/>
    <property type="match status" value="1"/>
</dbReference>
<dbReference type="InterPro" id="IPR039298">
    <property type="entry name" value="ACOT13"/>
</dbReference>
<dbReference type="InterPro" id="IPR006683">
    <property type="entry name" value="Thioestr_dom"/>
</dbReference>
<dbReference type="GO" id="GO:0006629">
    <property type="term" value="P:lipid metabolic process"/>
    <property type="evidence" value="ECO:0007669"/>
    <property type="project" value="UniProtKB-KW"/>
</dbReference>
<evidence type="ECO:0000256" key="6">
    <source>
        <dbReference type="ARBA" id="ARBA00022490"/>
    </source>
</evidence>
<dbReference type="AlphaFoldDB" id="A0A183DXL8"/>
<keyword evidence="8" id="KW-0007">Acetylation</keyword>
<evidence type="ECO:0000256" key="7">
    <source>
        <dbReference type="ARBA" id="ARBA00022801"/>
    </source>
</evidence>
<reference evidence="27" key="1">
    <citation type="submission" date="2016-06" db="UniProtKB">
        <authorList>
            <consortium name="WormBaseParasite"/>
        </authorList>
    </citation>
    <scope>IDENTIFICATION</scope>
</reference>
<dbReference type="PANTHER" id="PTHR21660:SF1">
    <property type="entry name" value="ACYL-COENZYME A THIOESTERASE 13"/>
    <property type="match status" value="1"/>
</dbReference>
<evidence type="ECO:0000256" key="12">
    <source>
        <dbReference type="ARBA" id="ARBA00023242"/>
    </source>
</evidence>
<evidence type="ECO:0000313" key="26">
    <source>
        <dbReference type="Proteomes" id="UP000271098"/>
    </source>
</evidence>
<evidence type="ECO:0000256" key="4">
    <source>
        <dbReference type="ARBA" id="ARBA00004514"/>
    </source>
</evidence>
<evidence type="ECO:0000259" key="24">
    <source>
        <dbReference type="Pfam" id="PF03061"/>
    </source>
</evidence>
<evidence type="ECO:0000256" key="1">
    <source>
        <dbReference type="ARBA" id="ARBA00004123"/>
    </source>
</evidence>
<dbReference type="NCBIfam" id="TIGR00369">
    <property type="entry name" value="unchar_dom_1"/>
    <property type="match status" value="1"/>
</dbReference>
<evidence type="ECO:0000256" key="18">
    <source>
        <dbReference type="ARBA" id="ARBA00058205"/>
    </source>
</evidence>
<organism evidence="27">
    <name type="scientific">Gongylonema pulchrum</name>
    <dbReference type="NCBI Taxonomy" id="637853"/>
    <lineage>
        <taxon>Eukaryota</taxon>
        <taxon>Metazoa</taxon>
        <taxon>Ecdysozoa</taxon>
        <taxon>Nematoda</taxon>
        <taxon>Chromadorea</taxon>
        <taxon>Rhabditida</taxon>
        <taxon>Spirurina</taxon>
        <taxon>Spiruromorpha</taxon>
        <taxon>Spiruroidea</taxon>
        <taxon>Gongylonematidae</taxon>
        <taxon>Gongylonema</taxon>
    </lineage>
</organism>
<dbReference type="OrthoDB" id="46529at2759"/>
<keyword evidence="7" id="KW-0378">Hydrolase</keyword>
<keyword evidence="26" id="KW-1185">Reference proteome</keyword>
<comment type="catalytic activity">
    <reaction evidence="16">
        <text>hexanoyl-CoA + H2O = hexanoate + CoA + H(+)</text>
        <dbReference type="Rhea" id="RHEA:40115"/>
        <dbReference type="ChEBI" id="CHEBI:15377"/>
        <dbReference type="ChEBI" id="CHEBI:15378"/>
        <dbReference type="ChEBI" id="CHEBI:17120"/>
        <dbReference type="ChEBI" id="CHEBI:57287"/>
        <dbReference type="ChEBI" id="CHEBI:62620"/>
    </reaction>
    <physiologicalReaction direction="left-to-right" evidence="16">
        <dbReference type="Rhea" id="RHEA:40116"/>
    </physiologicalReaction>
</comment>
<keyword evidence="12" id="KW-0539">Nucleus</keyword>
<evidence type="ECO:0000313" key="25">
    <source>
        <dbReference type="EMBL" id="VDN22343.1"/>
    </source>
</evidence>
<accession>A0A183DXL8</accession>
<comment type="catalytic activity">
    <reaction evidence="13">
        <text>octanoyl-CoA + H2O = octanoate + CoA + H(+)</text>
        <dbReference type="Rhea" id="RHEA:30143"/>
        <dbReference type="ChEBI" id="CHEBI:15377"/>
        <dbReference type="ChEBI" id="CHEBI:15378"/>
        <dbReference type="ChEBI" id="CHEBI:25646"/>
        <dbReference type="ChEBI" id="CHEBI:57287"/>
        <dbReference type="ChEBI" id="CHEBI:57386"/>
    </reaction>
    <physiologicalReaction direction="left-to-right" evidence="13">
        <dbReference type="Rhea" id="RHEA:30144"/>
    </physiologicalReaction>
</comment>
<dbReference type="CDD" id="cd03443">
    <property type="entry name" value="PaaI_thioesterase"/>
    <property type="match status" value="1"/>
</dbReference>
<evidence type="ECO:0000256" key="17">
    <source>
        <dbReference type="ARBA" id="ARBA00052976"/>
    </source>
</evidence>
<reference evidence="25 26" key="2">
    <citation type="submission" date="2018-11" db="EMBL/GenBank/DDBJ databases">
        <authorList>
            <consortium name="Pathogen Informatics"/>
        </authorList>
    </citation>
    <scope>NUCLEOTIDE SEQUENCE [LARGE SCALE GENOMIC DNA]</scope>
</reference>
<evidence type="ECO:0000256" key="3">
    <source>
        <dbReference type="ARBA" id="ARBA00004186"/>
    </source>
</evidence>
<evidence type="ECO:0000256" key="10">
    <source>
        <dbReference type="ARBA" id="ARBA00023128"/>
    </source>
</evidence>
<evidence type="ECO:0000256" key="11">
    <source>
        <dbReference type="ARBA" id="ARBA00023212"/>
    </source>
</evidence>
<dbReference type="InterPro" id="IPR029069">
    <property type="entry name" value="HotDog_dom_sf"/>
</dbReference>
<comment type="catalytic activity">
    <reaction evidence="15">
        <text>dodecanoyl-CoA + H2O = dodecanoate + CoA + H(+)</text>
        <dbReference type="Rhea" id="RHEA:30135"/>
        <dbReference type="ChEBI" id="CHEBI:15377"/>
        <dbReference type="ChEBI" id="CHEBI:15378"/>
        <dbReference type="ChEBI" id="CHEBI:18262"/>
        <dbReference type="ChEBI" id="CHEBI:57287"/>
        <dbReference type="ChEBI" id="CHEBI:57375"/>
    </reaction>
    <physiologicalReaction direction="left-to-right" evidence="15">
        <dbReference type="Rhea" id="RHEA:30136"/>
    </physiologicalReaction>
</comment>
<dbReference type="GO" id="GO:0005739">
    <property type="term" value="C:mitochondrion"/>
    <property type="evidence" value="ECO:0007669"/>
    <property type="project" value="UniProtKB-SubCell"/>
</dbReference>
<evidence type="ECO:0000256" key="13">
    <source>
        <dbReference type="ARBA" id="ARBA00047588"/>
    </source>
</evidence>
<comment type="subcellular location">
    <subcellularLocation>
        <location evidence="3">Cytoplasm</location>
        <location evidence="3">Cytoskeleton</location>
        <location evidence="3">Spindle</location>
    </subcellularLocation>
    <subcellularLocation>
        <location evidence="4">Cytoplasm</location>
        <location evidence="4">Cytosol</location>
    </subcellularLocation>
    <subcellularLocation>
        <location evidence="2">Mitochondrion</location>
    </subcellularLocation>
    <subcellularLocation>
        <location evidence="1">Nucleus</location>
    </subcellularLocation>
</comment>
<evidence type="ECO:0000256" key="19">
    <source>
        <dbReference type="ARBA" id="ARBA00064709"/>
    </source>
</evidence>
<proteinExistence type="inferred from homology"/>
<evidence type="ECO:0000256" key="23">
    <source>
        <dbReference type="ARBA" id="ARBA00083956"/>
    </source>
</evidence>
<evidence type="ECO:0000256" key="5">
    <source>
        <dbReference type="ARBA" id="ARBA00008324"/>
    </source>
</evidence>
<dbReference type="Pfam" id="PF03061">
    <property type="entry name" value="4HBT"/>
    <property type="match status" value="1"/>
</dbReference>
<dbReference type="GO" id="GO:0005819">
    <property type="term" value="C:spindle"/>
    <property type="evidence" value="ECO:0007669"/>
    <property type="project" value="UniProtKB-SubCell"/>
</dbReference>
<comment type="subunit">
    <text evidence="19">Homotetramer. Interacts with PCTP.</text>
</comment>
<name>A0A183DXL8_9BILA</name>
<dbReference type="FunFam" id="3.10.129.10:FF:000021">
    <property type="entry name" value="Acyl-coenzyme A thioesterase 13"/>
    <property type="match status" value="1"/>
</dbReference>
<dbReference type="Proteomes" id="UP000271098">
    <property type="component" value="Unassembled WGS sequence"/>
</dbReference>
<sequence>MHECCRQMDTDGFITTDDVDYLAILNKALNNIRCANDFNRVARKLQAVSASADRIVVEFVVEEEHVNSKKTLHGGQTAALVDMVTARAVGMSVRDRAMVSVELAVRYFYSYLLPVKLGEKIVVEATVLKIGRNIAFTEAEFRRKDDSRIVAKGKHTIAFVPKPITNGEPFEQF</sequence>
<evidence type="ECO:0000256" key="15">
    <source>
        <dbReference type="ARBA" id="ARBA00048074"/>
    </source>
</evidence>
<dbReference type="InterPro" id="IPR003736">
    <property type="entry name" value="PAAI_dom"/>
</dbReference>
<keyword evidence="9" id="KW-0443">Lipid metabolism</keyword>
<comment type="function">
    <text evidence="18">Catalyzes the hydrolysis of acyl-CoAs into free fatty acids and coenzyme A (CoASH), regulating their respective intracellular levels. Has acyl-CoA thioesterase activity towards medium (C12) and long-chain (C18) fatty acyl-CoA substrates. Can also hydrolyze 3-hydroxyphenylacetyl-CoA and 3,4-dihydroxyphenylacetyl-CoA (in vitro). May play a role in controlling adaptive thermogenesis.</text>
</comment>